<name>A0A9P9IZX7_9PLEO</name>
<evidence type="ECO:0000313" key="2">
    <source>
        <dbReference type="EMBL" id="KAH7138316.1"/>
    </source>
</evidence>
<sequence length="108" mass="12621">MVANELEIQPDQGYTEIDCPSTPEYDGPEHKAGVYNDPMAGEQSRRYEKTDSVHMSQFINGIRRKGEFTIAKCHYNTSKSYWEYRLTDKLGQPYNNNAWVPERDLKRN</sequence>
<reference evidence="2" key="1">
    <citation type="journal article" date="2021" name="Nat. Commun.">
        <title>Genetic determinants of endophytism in the Arabidopsis root mycobiome.</title>
        <authorList>
            <person name="Mesny F."/>
            <person name="Miyauchi S."/>
            <person name="Thiergart T."/>
            <person name="Pickel B."/>
            <person name="Atanasova L."/>
            <person name="Karlsson M."/>
            <person name="Huettel B."/>
            <person name="Barry K.W."/>
            <person name="Haridas S."/>
            <person name="Chen C."/>
            <person name="Bauer D."/>
            <person name="Andreopoulos W."/>
            <person name="Pangilinan J."/>
            <person name="LaButti K."/>
            <person name="Riley R."/>
            <person name="Lipzen A."/>
            <person name="Clum A."/>
            <person name="Drula E."/>
            <person name="Henrissat B."/>
            <person name="Kohler A."/>
            <person name="Grigoriev I.V."/>
            <person name="Martin F.M."/>
            <person name="Hacquard S."/>
        </authorList>
    </citation>
    <scope>NUCLEOTIDE SEQUENCE</scope>
    <source>
        <strain evidence="2">MPI-CAGE-CH-0243</strain>
    </source>
</reference>
<dbReference type="AlphaFoldDB" id="A0A9P9IZX7"/>
<protein>
    <submittedName>
        <fullName evidence="2">Uncharacterized protein</fullName>
    </submittedName>
</protein>
<feature type="region of interest" description="Disordered" evidence="1">
    <location>
        <begin position="1"/>
        <end position="39"/>
    </location>
</feature>
<evidence type="ECO:0000256" key="1">
    <source>
        <dbReference type="SAM" id="MobiDB-lite"/>
    </source>
</evidence>
<keyword evidence="3" id="KW-1185">Reference proteome</keyword>
<accession>A0A9P9IZX7</accession>
<organism evidence="2 3">
    <name type="scientific">Dendryphion nanum</name>
    <dbReference type="NCBI Taxonomy" id="256645"/>
    <lineage>
        <taxon>Eukaryota</taxon>
        <taxon>Fungi</taxon>
        <taxon>Dikarya</taxon>
        <taxon>Ascomycota</taxon>
        <taxon>Pezizomycotina</taxon>
        <taxon>Dothideomycetes</taxon>
        <taxon>Pleosporomycetidae</taxon>
        <taxon>Pleosporales</taxon>
        <taxon>Torulaceae</taxon>
        <taxon>Dendryphion</taxon>
    </lineage>
</organism>
<evidence type="ECO:0000313" key="3">
    <source>
        <dbReference type="Proteomes" id="UP000700596"/>
    </source>
</evidence>
<dbReference type="OrthoDB" id="3913514at2759"/>
<comment type="caution">
    <text evidence="2">The sequence shown here is derived from an EMBL/GenBank/DDBJ whole genome shotgun (WGS) entry which is preliminary data.</text>
</comment>
<gene>
    <name evidence="2" type="ORF">B0J11DRAFT_12611</name>
</gene>
<dbReference type="Proteomes" id="UP000700596">
    <property type="component" value="Unassembled WGS sequence"/>
</dbReference>
<dbReference type="EMBL" id="JAGMWT010000001">
    <property type="protein sequence ID" value="KAH7138316.1"/>
    <property type="molecule type" value="Genomic_DNA"/>
</dbReference>
<proteinExistence type="predicted"/>